<feature type="transmembrane region" description="Helical" evidence="8">
    <location>
        <begin position="352"/>
        <end position="369"/>
    </location>
</feature>
<dbReference type="AlphaFoldDB" id="A0A7H9B2C2"/>
<dbReference type="GeneID" id="59236483"/>
<feature type="transmembrane region" description="Helical" evidence="8">
    <location>
        <begin position="489"/>
        <end position="509"/>
    </location>
</feature>
<comment type="subcellular location">
    <subcellularLocation>
        <location evidence="2 8">Cell membrane</location>
        <topology evidence="2 8">Multi-pass membrane protein</topology>
    </subcellularLocation>
</comment>
<sequence length="558" mass="61678">MSDEKYQRPSKPPPSYSTGGDSNMGQTSEMSGSGQAAYYQHEPNTGQQPQGGQGAQQPGQPQFRQDQYYNLNSKSDGAPIESFAEAFPTENDNKPKFNDWPFTVFFILTVCAFIVISSITLRAWAQTYSSNGAGIYSDYNTGTMNTNSAILLVFAAVIALVIAFCGFVLCRMFPKFFIYCGMIVNIVAGLGTAVMYLSLRYWSAGIVFLVFTAITALCYWGMRSRIPLSVAILKTVIDAMKKCPQTMFVSFVGTLFATGFSVLFSLVLVATYIKYDPKSSNEGCQVSGGGCSNSKLIGILVLVFFCGFYISEVIRNVIHCTVSGVFGCWYYMSKSDQGMPRWPAFGSLKRSLTYSFGSICFGSLVVSLIETLRTVINIIRQSVTANGNGGIAAQIGFMILGWLIGFLKWLASYFNHYAYCFIALYGKPYLRAAKETWYMLREKGIDALINDNLINIALGLYSMFASYLTALFAFLFLRFTNPSYNSTGGFNAPLIAFSFLLALQITNIANETIRSGTATFFVALGNDPEVFHASYPDRFDEIFKAYPDVLKKLSHHNV</sequence>
<evidence type="ECO:0000256" key="1">
    <source>
        <dbReference type="ARBA" id="ARBA00002957"/>
    </source>
</evidence>
<dbReference type="PANTHER" id="PTHR12385:SF4">
    <property type="entry name" value="PROTEIN PNS1"/>
    <property type="match status" value="1"/>
</dbReference>
<accession>A0A7H9B2C2</accession>
<feature type="transmembrane region" description="Helical" evidence="8">
    <location>
        <begin position="149"/>
        <end position="169"/>
    </location>
</feature>
<feature type="transmembrane region" description="Helical" evidence="8">
    <location>
        <begin position="202"/>
        <end position="222"/>
    </location>
</feature>
<name>A0A7H9B2C2_ZYGMR</name>
<evidence type="ECO:0000256" key="4">
    <source>
        <dbReference type="ARBA" id="ARBA00015388"/>
    </source>
</evidence>
<feature type="transmembrane region" description="Helical" evidence="8">
    <location>
        <begin position="248"/>
        <end position="273"/>
    </location>
</feature>
<comment type="function">
    <text evidence="1 8">Probably involved in transport through the plasma membrane.</text>
</comment>
<dbReference type="InterPro" id="IPR007603">
    <property type="entry name" value="Choline_transptr-like"/>
</dbReference>
<evidence type="ECO:0000313" key="10">
    <source>
        <dbReference type="EMBL" id="QLG72760.1"/>
    </source>
</evidence>
<evidence type="ECO:0000256" key="3">
    <source>
        <dbReference type="ARBA" id="ARBA00007168"/>
    </source>
</evidence>
<protein>
    <recommendedName>
        <fullName evidence="4 8">Protein PNS1</fullName>
    </recommendedName>
</protein>
<evidence type="ECO:0000256" key="7">
    <source>
        <dbReference type="ARBA" id="ARBA00023136"/>
    </source>
</evidence>
<dbReference type="GO" id="GO:0022857">
    <property type="term" value="F:transmembrane transporter activity"/>
    <property type="evidence" value="ECO:0007669"/>
    <property type="project" value="UniProtKB-UniRule"/>
</dbReference>
<keyword evidence="6 8" id="KW-1133">Transmembrane helix</keyword>
<keyword evidence="11" id="KW-1185">Reference proteome</keyword>
<feature type="region of interest" description="Disordered" evidence="9">
    <location>
        <begin position="1"/>
        <end position="61"/>
    </location>
</feature>
<feature type="compositionally biased region" description="Polar residues" evidence="9">
    <location>
        <begin position="16"/>
        <end position="34"/>
    </location>
</feature>
<dbReference type="RefSeq" id="XP_037144487.1">
    <property type="nucleotide sequence ID" value="XM_037288592.1"/>
</dbReference>
<evidence type="ECO:0000256" key="8">
    <source>
        <dbReference type="RuleBase" id="RU368066"/>
    </source>
</evidence>
<evidence type="ECO:0000256" key="6">
    <source>
        <dbReference type="ARBA" id="ARBA00022989"/>
    </source>
</evidence>
<feature type="transmembrane region" description="Helical" evidence="8">
    <location>
        <begin position="390"/>
        <end position="410"/>
    </location>
</feature>
<dbReference type="Proteomes" id="UP000509704">
    <property type="component" value="Chromosome 4"/>
</dbReference>
<organism evidence="10 11">
    <name type="scientific">Zygotorulaspora mrakii</name>
    <name type="common">Zygosaccharomyces mrakii</name>
    <dbReference type="NCBI Taxonomy" id="42260"/>
    <lineage>
        <taxon>Eukaryota</taxon>
        <taxon>Fungi</taxon>
        <taxon>Dikarya</taxon>
        <taxon>Ascomycota</taxon>
        <taxon>Saccharomycotina</taxon>
        <taxon>Saccharomycetes</taxon>
        <taxon>Saccharomycetales</taxon>
        <taxon>Saccharomycetaceae</taxon>
        <taxon>Zygotorulaspora</taxon>
    </lineage>
</organism>
<keyword evidence="7 8" id="KW-0472">Membrane</keyword>
<dbReference type="PANTHER" id="PTHR12385">
    <property type="entry name" value="CHOLINE TRANSPORTER-LIKE (SLC FAMILY 44)"/>
    <property type="match status" value="1"/>
</dbReference>
<feature type="transmembrane region" description="Helical" evidence="8">
    <location>
        <begin position="176"/>
        <end position="196"/>
    </location>
</feature>
<gene>
    <name evidence="10" type="ORF">HG535_0D04690</name>
</gene>
<keyword evidence="5 8" id="KW-0812">Transmembrane</keyword>
<dbReference type="GO" id="GO:0005886">
    <property type="term" value="C:plasma membrane"/>
    <property type="evidence" value="ECO:0007669"/>
    <property type="project" value="UniProtKB-SubCell"/>
</dbReference>
<feature type="transmembrane region" description="Helical" evidence="8">
    <location>
        <begin position="453"/>
        <end position="477"/>
    </location>
</feature>
<dbReference type="Pfam" id="PF04515">
    <property type="entry name" value="Choline_transpo"/>
    <property type="match status" value="1"/>
</dbReference>
<reference evidence="10 11" key="1">
    <citation type="submission" date="2020-07" db="EMBL/GenBank/DDBJ databases">
        <title>The yeast mating-type switching endonuclease HO is a domesticated member of an unorthodox homing genetic element family.</title>
        <authorList>
            <person name="Coughlan A.Y."/>
            <person name="Lombardi L."/>
            <person name="Braun-Galleani S."/>
            <person name="Martos A.R."/>
            <person name="Galeote V."/>
            <person name="Bigey F."/>
            <person name="Dequin S."/>
            <person name="Byrne K.P."/>
            <person name="Wolfe K.H."/>
        </authorList>
    </citation>
    <scope>NUCLEOTIDE SEQUENCE [LARGE SCALE GENOMIC DNA]</scope>
    <source>
        <strain evidence="10 11">NRRL Y-6702</strain>
    </source>
</reference>
<evidence type="ECO:0000256" key="9">
    <source>
        <dbReference type="SAM" id="MobiDB-lite"/>
    </source>
</evidence>
<proteinExistence type="inferred from homology"/>
<feature type="transmembrane region" description="Helical" evidence="8">
    <location>
        <begin position="102"/>
        <end position="125"/>
    </location>
</feature>
<dbReference type="KEGG" id="zmk:HG535_0D04690"/>
<dbReference type="OrthoDB" id="44736at2759"/>
<dbReference type="EMBL" id="CP058607">
    <property type="protein sequence ID" value="QLG72760.1"/>
    <property type="molecule type" value="Genomic_DNA"/>
</dbReference>
<feature type="transmembrane region" description="Helical" evidence="8">
    <location>
        <begin position="293"/>
        <end position="310"/>
    </location>
</feature>
<comment type="similarity">
    <text evidence="3 8">Belongs to the CTL (choline transporter-like) family.</text>
</comment>
<evidence type="ECO:0000256" key="2">
    <source>
        <dbReference type="ARBA" id="ARBA00004651"/>
    </source>
</evidence>
<evidence type="ECO:0000256" key="5">
    <source>
        <dbReference type="ARBA" id="ARBA00022692"/>
    </source>
</evidence>
<evidence type="ECO:0000313" key="11">
    <source>
        <dbReference type="Proteomes" id="UP000509704"/>
    </source>
</evidence>